<dbReference type="OrthoDB" id="3064298at2759"/>
<sequence>MLDNSAMLVPLGLLAFSFLPSAIAGPLSWMSCSKDAQGQEVCKDKVARGTRIAVALACFFVLVLLATLAVCIVRNRRASATSEKEYNVEASQVDGPPTIIATSYDPTSGPSPVYSANMNGHQEGRLSPQPPMTGPMYPATSYNNNPYYANQQTYTAPVSQVTFPNQPYPFSPGVGPAPPKTAFVSSGFPRPLLAGDRLKDRIKERPASISSLTPTLPAYK</sequence>
<dbReference type="AlphaFoldDB" id="A0A067T1G6"/>
<evidence type="ECO:0000256" key="3">
    <source>
        <dbReference type="SAM" id="SignalP"/>
    </source>
</evidence>
<evidence type="ECO:0000256" key="2">
    <source>
        <dbReference type="SAM" id="Phobius"/>
    </source>
</evidence>
<keyword evidence="5" id="KW-1185">Reference proteome</keyword>
<protein>
    <recommendedName>
        <fullName evidence="6">Transmembrane protein</fullName>
    </recommendedName>
</protein>
<dbReference type="EMBL" id="KL142387">
    <property type="protein sequence ID" value="KDR72868.1"/>
    <property type="molecule type" value="Genomic_DNA"/>
</dbReference>
<keyword evidence="3" id="KW-0732">Signal</keyword>
<feature type="compositionally biased region" description="Basic and acidic residues" evidence="1">
    <location>
        <begin position="196"/>
        <end position="206"/>
    </location>
</feature>
<dbReference type="Proteomes" id="UP000027222">
    <property type="component" value="Unassembled WGS sequence"/>
</dbReference>
<evidence type="ECO:0008006" key="6">
    <source>
        <dbReference type="Google" id="ProtNLM"/>
    </source>
</evidence>
<evidence type="ECO:0000313" key="5">
    <source>
        <dbReference type="Proteomes" id="UP000027222"/>
    </source>
</evidence>
<reference evidence="5" key="1">
    <citation type="journal article" date="2014" name="Proc. Natl. Acad. Sci. U.S.A.">
        <title>Extensive sampling of basidiomycete genomes demonstrates inadequacy of the white-rot/brown-rot paradigm for wood decay fungi.</title>
        <authorList>
            <person name="Riley R."/>
            <person name="Salamov A.A."/>
            <person name="Brown D.W."/>
            <person name="Nagy L.G."/>
            <person name="Floudas D."/>
            <person name="Held B.W."/>
            <person name="Levasseur A."/>
            <person name="Lombard V."/>
            <person name="Morin E."/>
            <person name="Otillar R."/>
            <person name="Lindquist E.A."/>
            <person name="Sun H."/>
            <person name="LaButti K.M."/>
            <person name="Schmutz J."/>
            <person name="Jabbour D."/>
            <person name="Luo H."/>
            <person name="Baker S.E."/>
            <person name="Pisabarro A.G."/>
            <person name="Walton J.D."/>
            <person name="Blanchette R.A."/>
            <person name="Henrissat B."/>
            <person name="Martin F."/>
            <person name="Cullen D."/>
            <person name="Hibbett D.S."/>
            <person name="Grigoriev I.V."/>
        </authorList>
    </citation>
    <scope>NUCLEOTIDE SEQUENCE [LARGE SCALE GENOMIC DNA]</scope>
    <source>
        <strain evidence="5">CBS 339.88</strain>
    </source>
</reference>
<organism evidence="4 5">
    <name type="scientific">Galerina marginata (strain CBS 339.88)</name>
    <dbReference type="NCBI Taxonomy" id="685588"/>
    <lineage>
        <taxon>Eukaryota</taxon>
        <taxon>Fungi</taxon>
        <taxon>Dikarya</taxon>
        <taxon>Basidiomycota</taxon>
        <taxon>Agaricomycotina</taxon>
        <taxon>Agaricomycetes</taxon>
        <taxon>Agaricomycetidae</taxon>
        <taxon>Agaricales</taxon>
        <taxon>Agaricineae</taxon>
        <taxon>Strophariaceae</taxon>
        <taxon>Galerina</taxon>
    </lineage>
</organism>
<accession>A0A067T1G6</accession>
<evidence type="ECO:0000256" key="1">
    <source>
        <dbReference type="SAM" id="MobiDB-lite"/>
    </source>
</evidence>
<feature type="region of interest" description="Disordered" evidence="1">
    <location>
        <begin position="196"/>
        <end position="220"/>
    </location>
</feature>
<dbReference type="HOGENOM" id="CLU_1256098_0_0_1"/>
<name>A0A067T1G6_GALM3</name>
<feature type="transmembrane region" description="Helical" evidence="2">
    <location>
        <begin position="52"/>
        <end position="73"/>
    </location>
</feature>
<keyword evidence="2" id="KW-1133">Transmembrane helix</keyword>
<feature type="signal peptide" evidence="3">
    <location>
        <begin position="1"/>
        <end position="24"/>
    </location>
</feature>
<proteinExistence type="predicted"/>
<gene>
    <name evidence="4" type="ORF">GALMADRAFT_252180</name>
</gene>
<evidence type="ECO:0000313" key="4">
    <source>
        <dbReference type="EMBL" id="KDR72868.1"/>
    </source>
</evidence>
<keyword evidence="2" id="KW-0812">Transmembrane</keyword>
<feature type="chain" id="PRO_5001648769" description="Transmembrane protein" evidence="3">
    <location>
        <begin position="25"/>
        <end position="220"/>
    </location>
</feature>
<keyword evidence="2" id="KW-0472">Membrane</keyword>